<dbReference type="InterPro" id="IPR006429">
    <property type="entry name" value="Phage_lambda_portal"/>
</dbReference>
<dbReference type="Pfam" id="PF05136">
    <property type="entry name" value="Phage_portal_2"/>
    <property type="match status" value="1"/>
</dbReference>
<proteinExistence type="predicted"/>
<sequence>MVSRFISTRSGILVPERIKASYDGAAEGRRSSNWDAPDTGPNSLIMPALRNLRSRSRAAVRNDPYAANVIDKRVSNLIGTGITPQPRLTDKALRGAMQILWEDWVDESDADELTDFYGQQALIARTVEQSGECFVRLRPRRLEDGLAVPLQLQCLAPEFVPHDKFEITRSGNVIRAGIEFNSIGRRVAYWCYRNHPSDKSSQNAGYNPLVRVPAEQMLHVFEPLEPGQLRGVPRLAPVLKRLRSLDNYDDAVLFRQEVANLFAGFVRKPAPDAMGPPPVDMVTGAPVSLDLDSFTPMVALEPGTMQELLPGEQVEFSDPPDGGNNYPDFMRQQLTAAAAGAGLPYELMTGDMRDVNDRAIRVVLTEFRRRLEQLQFQVYVHQLCRPVRSAWMDMAVLSGALDLVDYTQRRREYLRTRWVPQGWAYIHPVQDVQSRMLEVGAGFASRSEMCLRAGTNAETVDEENAADIARAKDLGLNYSSLSAIDDDPDESDKKESK</sequence>
<evidence type="ECO:0000313" key="1">
    <source>
        <dbReference type="EMBL" id="AXA25916.1"/>
    </source>
</evidence>
<dbReference type="EMBL" id="CP030750">
    <property type="protein sequence ID" value="AXA25916.1"/>
    <property type="molecule type" value="Genomic_DNA"/>
</dbReference>
<gene>
    <name evidence="1" type="ORF">C1S65_18025</name>
</gene>
<dbReference type="GO" id="GO:0005198">
    <property type="term" value="F:structural molecule activity"/>
    <property type="evidence" value="ECO:0007669"/>
    <property type="project" value="InterPro"/>
</dbReference>
<dbReference type="GO" id="GO:0019068">
    <property type="term" value="P:virion assembly"/>
    <property type="evidence" value="ECO:0007669"/>
    <property type="project" value="InterPro"/>
</dbReference>
<organism evidence="1 2">
    <name type="scientific">Pseudomonas putida</name>
    <name type="common">Arthrobacter siderocapsulatus</name>
    <dbReference type="NCBI Taxonomy" id="303"/>
    <lineage>
        <taxon>Bacteria</taxon>
        <taxon>Pseudomonadati</taxon>
        <taxon>Pseudomonadota</taxon>
        <taxon>Gammaproteobacteria</taxon>
        <taxon>Pseudomonadales</taxon>
        <taxon>Pseudomonadaceae</taxon>
        <taxon>Pseudomonas</taxon>
    </lineage>
</organism>
<dbReference type="Proteomes" id="UP000251617">
    <property type="component" value="Chromosome"/>
</dbReference>
<name>A0AAD0L8W5_PSEPU</name>
<dbReference type="NCBIfam" id="TIGR01539">
    <property type="entry name" value="portal_lambda"/>
    <property type="match status" value="1"/>
</dbReference>
<dbReference type="AlphaFoldDB" id="A0AAD0L8W5"/>
<accession>A0AAD0L8W5</accession>
<reference evidence="1 2" key="1">
    <citation type="submission" date="2018-06" db="EMBL/GenBank/DDBJ databases">
        <title>The genome of Pseudomonas putida NX-1, a lignin degrader.</title>
        <authorList>
            <person name="Xu Z."/>
        </authorList>
    </citation>
    <scope>NUCLEOTIDE SEQUENCE [LARGE SCALE GENOMIC DNA]</scope>
    <source>
        <strain evidence="1 2">NX-1</strain>
    </source>
</reference>
<protein>
    <submittedName>
        <fullName evidence="1">Phage portal protein</fullName>
    </submittedName>
</protein>
<evidence type="ECO:0000313" key="2">
    <source>
        <dbReference type="Proteomes" id="UP000251617"/>
    </source>
</evidence>